<feature type="transmembrane region" description="Helical" evidence="7">
    <location>
        <begin position="63"/>
        <end position="87"/>
    </location>
</feature>
<reference evidence="8 9" key="1">
    <citation type="submission" date="2021-01" db="EMBL/GenBank/DDBJ databases">
        <title>Whole genome shotgun sequence of Planobispora longispora NBRC 13918.</title>
        <authorList>
            <person name="Komaki H."/>
            <person name="Tamura T."/>
        </authorList>
    </citation>
    <scope>NUCLEOTIDE SEQUENCE [LARGE SCALE GENOMIC DNA]</scope>
    <source>
        <strain evidence="8 9">NBRC 13918</strain>
    </source>
</reference>
<feature type="transmembrane region" description="Helical" evidence="7">
    <location>
        <begin position="278"/>
        <end position="299"/>
    </location>
</feature>
<dbReference type="RefSeq" id="WP_203894551.1">
    <property type="nucleotide sequence ID" value="NZ_BOOH01000056.1"/>
</dbReference>
<dbReference type="AlphaFoldDB" id="A0A8J3RV43"/>
<feature type="transmembrane region" description="Helical" evidence="7">
    <location>
        <begin position="362"/>
        <end position="388"/>
    </location>
</feature>
<dbReference type="EMBL" id="BOOH01000056">
    <property type="protein sequence ID" value="GIH80109.1"/>
    <property type="molecule type" value="Genomic_DNA"/>
</dbReference>
<evidence type="ECO:0000313" key="8">
    <source>
        <dbReference type="EMBL" id="GIH80109.1"/>
    </source>
</evidence>
<feature type="compositionally biased region" description="Low complexity" evidence="6">
    <location>
        <begin position="9"/>
        <end position="21"/>
    </location>
</feature>
<name>A0A8J3RV43_9ACTN</name>
<evidence type="ECO:0000256" key="3">
    <source>
        <dbReference type="ARBA" id="ARBA00022692"/>
    </source>
</evidence>
<feature type="transmembrane region" description="Helical" evidence="7">
    <location>
        <begin position="244"/>
        <end position="266"/>
    </location>
</feature>
<feature type="transmembrane region" description="Helical" evidence="7">
    <location>
        <begin position="107"/>
        <end position="131"/>
    </location>
</feature>
<keyword evidence="4 7" id="KW-1133">Transmembrane helix</keyword>
<keyword evidence="3 7" id="KW-0812">Transmembrane</keyword>
<feature type="transmembrane region" description="Helical" evidence="7">
    <location>
        <begin position="180"/>
        <end position="207"/>
    </location>
</feature>
<evidence type="ECO:0000313" key="9">
    <source>
        <dbReference type="Proteomes" id="UP000616724"/>
    </source>
</evidence>
<proteinExistence type="predicted"/>
<evidence type="ECO:0000256" key="7">
    <source>
        <dbReference type="SAM" id="Phobius"/>
    </source>
</evidence>
<keyword evidence="5 7" id="KW-0472">Membrane</keyword>
<feature type="transmembrane region" description="Helical" evidence="7">
    <location>
        <begin position="332"/>
        <end position="350"/>
    </location>
</feature>
<evidence type="ECO:0000256" key="4">
    <source>
        <dbReference type="ARBA" id="ARBA00022989"/>
    </source>
</evidence>
<comment type="caution">
    <text evidence="8">The sequence shown here is derived from an EMBL/GenBank/DDBJ whole genome shotgun (WGS) entry which is preliminary data.</text>
</comment>
<feature type="transmembrane region" description="Helical" evidence="7">
    <location>
        <begin position="394"/>
        <end position="416"/>
    </location>
</feature>
<evidence type="ECO:0000256" key="1">
    <source>
        <dbReference type="ARBA" id="ARBA00004651"/>
    </source>
</evidence>
<sequence length="434" mass="45128">MSASHTGTPGPAADPKSAPSAAPRGLGRGFWTLFSSSTVSNLADGMGRVALPLLAVSLTREPVLVAALTSLTFLPWLLFAVVSGALVDRVDRRRAMIAAQVVRTVIVGLLGAAVLTGQAALWMLYVAAFALGAVETLYDNAAHSMTPAVVRRDQLEKANGRVEAASVVADSFLGAPLASALFVAAAALPFLANSTLFLLAGVLLLFLPGRYRAEPAAGAGRPANLRAEIAEGVRWLWNHRLLRGLTAISSLHGAVFQGVTAVTVLLVTDLLRLPAAAYGWFVLTGGIGGVVGGLIAPVLTRRWPRAVVMAVALTTPGVCFVLIAALPFPATLAVATMLGAGSIMVWNILIMSLRQALVPPALFGRVLGAIRTVLWGFMPLGALCGGLLAEAFGLRALAVIGGCLMLLLMVPLGLILHRHRAVLRTLNSSDTVDT</sequence>
<dbReference type="SUPFAM" id="SSF103473">
    <property type="entry name" value="MFS general substrate transporter"/>
    <property type="match status" value="1"/>
</dbReference>
<comment type="subcellular location">
    <subcellularLocation>
        <location evidence="1">Cell membrane</location>
        <topology evidence="1">Multi-pass membrane protein</topology>
    </subcellularLocation>
</comment>
<dbReference type="InterPro" id="IPR011701">
    <property type="entry name" value="MFS"/>
</dbReference>
<dbReference type="PANTHER" id="PTHR23513">
    <property type="entry name" value="INTEGRAL MEMBRANE EFFLUX PROTEIN-RELATED"/>
    <property type="match status" value="1"/>
</dbReference>
<protein>
    <submittedName>
        <fullName evidence="8">MFS transporter</fullName>
    </submittedName>
</protein>
<evidence type="ECO:0000256" key="6">
    <source>
        <dbReference type="SAM" id="MobiDB-lite"/>
    </source>
</evidence>
<dbReference type="Pfam" id="PF07690">
    <property type="entry name" value="MFS_1"/>
    <property type="match status" value="1"/>
</dbReference>
<gene>
    <name evidence="8" type="ORF">Plo01_65380</name>
</gene>
<dbReference type="InterPro" id="IPR036259">
    <property type="entry name" value="MFS_trans_sf"/>
</dbReference>
<evidence type="ECO:0000256" key="5">
    <source>
        <dbReference type="ARBA" id="ARBA00023136"/>
    </source>
</evidence>
<dbReference type="CDD" id="cd06173">
    <property type="entry name" value="MFS_MefA_like"/>
    <property type="match status" value="1"/>
</dbReference>
<keyword evidence="2" id="KW-1003">Cell membrane</keyword>
<dbReference type="Proteomes" id="UP000616724">
    <property type="component" value="Unassembled WGS sequence"/>
</dbReference>
<dbReference type="PANTHER" id="PTHR23513:SF6">
    <property type="entry name" value="MAJOR FACILITATOR SUPERFAMILY ASSOCIATED DOMAIN-CONTAINING PROTEIN"/>
    <property type="match status" value="1"/>
</dbReference>
<accession>A0A8J3RV43</accession>
<keyword evidence="9" id="KW-1185">Reference proteome</keyword>
<organism evidence="8 9">
    <name type="scientific">Planobispora longispora</name>
    <dbReference type="NCBI Taxonomy" id="28887"/>
    <lineage>
        <taxon>Bacteria</taxon>
        <taxon>Bacillati</taxon>
        <taxon>Actinomycetota</taxon>
        <taxon>Actinomycetes</taxon>
        <taxon>Streptosporangiales</taxon>
        <taxon>Streptosporangiaceae</taxon>
        <taxon>Planobispora</taxon>
    </lineage>
</organism>
<evidence type="ECO:0000256" key="2">
    <source>
        <dbReference type="ARBA" id="ARBA00022475"/>
    </source>
</evidence>
<dbReference type="Gene3D" id="1.20.1250.20">
    <property type="entry name" value="MFS general substrate transporter like domains"/>
    <property type="match status" value="1"/>
</dbReference>
<feature type="region of interest" description="Disordered" evidence="6">
    <location>
        <begin position="1"/>
        <end position="21"/>
    </location>
</feature>
<feature type="transmembrane region" description="Helical" evidence="7">
    <location>
        <begin position="306"/>
        <end position="326"/>
    </location>
</feature>
<dbReference type="GO" id="GO:0022857">
    <property type="term" value="F:transmembrane transporter activity"/>
    <property type="evidence" value="ECO:0007669"/>
    <property type="project" value="InterPro"/>
</dbReference>
<dbReference type="GO" id="GO:0005886">
    <property type="term" value="C:plasma membrane"/>
    <property type="evidence" value="ECO:0007669"/>
    <property type="project" value="UniProtKB-SubCell"/>
</dbReference>